<dbReference type="GO" id="GO:0051301">
    <property type="term" value="P:cell division"/>
    <property type="evidence" value="ECO:0007669"/>
    <property type="project" value="UniProtKB-KW"/>
</dbReference>
<dbReference type="AlphaFoldDB" id="A0A151B3M5"/>
<keyword evidence="17 18" id="KW-0132">Cell division</keyword>
<sequence length="462" mass="51888">MKKEFTEFKEFIKGKNVGVVGVGVSNIPLIFFLVKLGATVTAMDKRTEAEFDDRIIEEFRGKGVRLILGDNYLDDLTEFQVIFKTPSMRIDNTALIKAKKSGAYITSEMEEFVKYCPAKTFGVTGSDGKTTTTTIIYNILKEEGYKTWVGGNIGTPLFSKIEEMNEQDKVVLELSSFQLMTMDVSTDVAVMTNLTPNHLDMHKDMKEYIEAKKNIFKYQKKDDILVLNKDDAIVKSMYDEAKGRVSWFTLNGNIEDGAYLENDKLFIKGKEVCKSNEVKLIGIHNIANLLAAFCAVYDDASIKSMRKVATTFKGVEHRCEFVRRIEGVDYYNDSIASSPTRTLAGLRAFKKPVILIAGGYDKNIPFEPLAEGGYEKIKTLILLGVTKDKIKKAFDDVSKSKVYEIDIISVNTLEEAVNVARKIAQKGDIVTLSPACASFDMFKNFAERGLEFKRIVNNLISE</sequence>
<dbReference type="RefSeq" id="WP_066825371.1">
    <property type="nucleotide sequence ID" value="NZ_LTBA01000018.1"/>
</dbReference>
<dbReference type="InterPro" id="IPR004101">
    <property type="entry name" value="Mur_ligase_C"/>
</dbReference>
<dbReference type="UniPathway" id="UPA00219"/>
<protein>
    <recommendedName>
        <fullName evidence="6 17">UDP-N-acetylmuramoylalanine--D-glutamate ligase</fullName>
        <ecNumber evidence="5 17">6.3.2.9</ecNumber>
    </recommendedName>
    <alternativeName>
        <fullName evidence="15 17">D-glutamic acid-adding enzyme</fullName>
    </alternativeName>
    <alternativeName>
        <fullName evidence="14 17">UDP-N-acetylmuramoyl-L-alanyl-D-glutamate synthetase</fullName>
    </alternativeName>
</protein>
<evidence type="ECO:0000259" key="20">
    <source>
        <dbReference type="Pfam" id="PF08245"/>
    </source>
</evidence>
<dbReference type="InterPro" id="IPR036565">
    <property type="entry name" value="Mur-like_cat_sf"/>
</dbReference>
<dbReference type="OrthoDB" id="9809796at2"/>
<evidence type="ECO:0000256" key="17">
    <source>
        <dbReference type="HAMAP-Rule" id="MF_00639"/>
    </source>
</evidence>
<evidence type="ECO:0000256" key="5">
    <source>
        <dbReference type="ARBA" id="ARBA00012212"/>
    </source>
</evidence>
<keyword evidence="8 17" id="KW-0436">Ligase</keyword>
<dbReference type="Pfam" id="PF02875">
    <property type="entry name" value="Mur_ligase_C"/>
    <property type="match status" value="1"/>
</dbReference>
<dbReference type="GO" id="GO:0071555">
    <property type="term" value="P:cell wall organization"/>
    <property type="evidence" value="ECO:0007669"/>
    <property type="project" value="UniProtKB-KW"/>
</dbReference>
<keyword evidence="13 17" id="KW-0961">Cell wall biogenesis/degradation</keyword>
<keyword evidence="11 17" id="KW-0133">Cell shape</keyword>
<evidence type="ECO:0000256" key="4">
    <source>
        <dbReference type="ARBA" id="ARBA00010416"/>
    </source>
</evidence>
<organism evidence="21 22">
    <name type="scientific">Clostridium tepidiprofundi DSM 19306</name>
    <dbReference type="NCBI Taxonomy" id="1121338"/>
    <lineage>
        <taxon>Bacteria</taxon>
        <taxon>Bacillati</taxon>
        <taxon>Bacillota</taxon>
        <taxon>Clostridia</taxon>
        <taxon>Eubacteriales</taxon>
        <taxon>Clostridiaceae</taxon>
        <taxon>Clostridium</taxon>
    </lineage>
</organism>
<keyword evidence="9 17" id="KW-0547">Nucleotide-binding</keyword>
<evidence type="ECO:0000313" key="21">
    <source>
        <dbReference type="EMBL" id="KYH34390.1"/>
    </source>
</evidence>
<evidence type="ECO:0000259" key="19">
    <source>
        <dbReference type="Pfam" id="PF02875"/>
    </source>
</evidence>
<evidence type="ECO:0000256" key="8">
    <source>
        <dbReference type="ARBA" id="ARBA00022598"/>
    </source>
</evidence>
<reference evidence="21 22" key="1">
    <citation type="submission" date="2016-02" db="EMBL/GenBank/DDBJ databases">
        <title>Genome sequence of Clostridium tepidiprofundi DSM 19306.</title>
        <authorList>
            <person name="Poehlein A."/>
            <person name="Daniel R."/>
        </authorList>
    </citation>
    <scope>NUCLEOTIDE SEQUENCE [LARGE SCALE GENOMIC DNA]</scope>
    <source>
        <strain evidence="21 22">DSM 19306</strain>
    </source>
</reference>
<proteinExistence type="inferred from homology"/>
<evidence type="ECO:0000256" key="18">
    <source>
        <dbReference type="RuleBase" id="RU003664"/>
    </source>
</evidence>
<dbReference type="InterPro" id="IPR005762">
    <property type="entry name" value="MurD"/>
</dbReference>
<dbReference type="Pfam" id="PF08245">
    <property type="entry name" value="Mur_ligase_M"/>
    <property type="match status" value="1"/>
</dbReference>
<name>A0A151B3M5_9CLOT</name>
<dbReference type="SUPFAM" id="SSF51984">
    <property type="entry name" value="MurCD N-terminal domain"/>
    <property type="match status" value="1"/>
</dbReference>
<dbReference type="InterPro" id="IPR036615">
    <property type="entry name" value="Mur_ligase_C_dom_sf"/>
</dbReference>
<evidence type="ECO:0000256" key="1">
    <source>
        <dbReference type="ARBA" id="ARBA00002734"/>
    </source>
</evidence>
<accession>A0A151B3M5</accession>
<keyword evidence="7 17" id="KW-0963">Cytoplasm</keyword>
<keyword evidence="10 17" id="KW-0067">ATP-binding</keyword>
<dbReference type="Pfam" id="PF21799">
    <property type="entry name" value="MurD-like_N"/>
    <property type="match status" value="1"/>
</dbReference>
<evidence type="ECO:0000256" key="12">
    <source>
        <dbReference type="ARBA" id="ARBA00022984"/>
    </source>
</evidence>
<evidence type="ECO:0000313" key="22">
    <source>
        <dbReference type="Proteomes" id="UP000075531"/>
    </source>
</evidence>
<dbReference type="EC" id="6.3.2.9" evidence="5 17"/>
<dbReference type="Gene3D" id="3.90.190.20">
    <property type="entry name" value="Mur ligase, C-terminal domain"/>
    <property type="match status" value="1"/>
</dbReference>
<dbReference type="SUPFAM" id="SSF53244">
    <property type="entry name" value="MurD-like peptide ligases, peptide-binding domain"/>
    <property type="match status" value="1"/>
</dbReference>
<dbReference type="PANTHER" id="PTHR43692:SF1">
    <property type="entry name" value="UDP-N-ACETYLMURAMOYLALANINE--D-GLUTAMATE LIGASE"/>
    <property type="match status" value="1"/>
</dbReference>
<comment type="pathway">
    <text evidence="3 17 18">Cell wall biogenesis; peptidoglycan biosynthesis.</text>
</comment>
<dbReference type="EMBL" id="LTBA01000018">
    <property type="protein sequence ID" value="KYH34390.1"/>
    <property type="molecule type" value="Genomic_DNA"/>
</dbReference>
<dbReference type="Gene3D" id="3.40.50.720">
    <property type="entry name" value="NAD(P)-binding Rossmann-like Domain"/>
    <property type="match status" value="1"/>
</dbReference>
<dbReference type="GO" id="GO:0005524">
    <property type="term" value="F:ATP binding"/>
    <property type="evidence" value="ECO:0007669"/>
    <property type="project" value="UniProtKB-UniRule"/>
</dbReference>
<comment type="function">
    <text evidence="1 17 18">Cell wall formation. Catalyzes the addition of glutamate to the nucleotide precursor UDP-N-acetylmuramoyl-L-alanine (UMA).</text>
</comment>
<feature type="binding site" evidence="17">
    <location>
        <begin position="125"/>
        <end position="131"/>
    </location>
    <ligand>
        <name>ATP</name>
        <dbReference type="ChEBI" id="CHEBI:30616"/>
    </ligand>
</feature>
<dbReference type="PANTHER" id="PTHR43692">
    <property type="entry name" value="UDP-N-ACETYLMURAMOYLALANINE--D-GLUTAMATE LIGASE"/>
    <property type="match status" value="1"/>
</dbReference>
<comment type="catalytic activity">
    <reaction evidence="16 17 18">
        <text>UDP-N-acetyl-alpha-D-muramoyl-L-alanine + D-glutamate + ATP = UDP-N-acetyl-alpha-D-muramoyl-L-alanyl-D-glutamate + ADP + phosphate + H(+)</text>
        <dbReference type="Rhea" id="RHEA:16429"/>
        <dbReference type="ChEBI" id="CHEBI:15378"/>
        <dbReference type="ChEBI" id="CHEBI:29986"/>
        <dbReference type="ChEBI" id="CHEBI:30616"/>
        <dbReference type="ChEBI" id="CHEBI:43474"/>
        <dbReference type="ChEBI" id="CHEBI:83898"/>
        <dbReference type="ChEBI" id="CHEBI:83900"/>
        <dbReference type="ChEBI" id="CHEBI:456216"/>
        <dbReference type="EC" id="6.3.2.9"/>
    </reaction>
</comment>
<dbReference type="SUPFAM" id="SSF53623">
    <property type="entry name" value="MurD-like peptide ligases, catalytic domain"/>
    <property type="match status" value="1"/>
</dbReference>
<evidence type="ECO:0000256" key="3">
    <source>
        <dbReference type="ARBA" id="ARBA00004752"/>
    </source>
</evidence>
<evidence type="ECO:0000256" key="9">
    <source>
        <dbReference type="ARBA" id="ARBA00022741"/>
    </source>
</evidence>
<evidence type="ECO:0000256" key="10">
    <source>
        <dbReference type="ARBA" id="ARBA00022840"/>
    </source>
</evidence>
<gene>
    <name evidence="17 21" type="primary">murD</name>
    <name evidence="21" type="ORF">CLTEP_17220</name>
</gene>
<dbReference type="Proteomes" id="UP000075531">
    <property type="component" value="Unassembled WGS sequence"/>
</dbReference>
<dbReference type="Gene3D" id="3.40.1190.10">
    <property type="entry name" value="Mur-like, catalytic domain"/>
    <property type="match status" value="1"/>
</dbReference>
<keyword evidence="22" id="KW-1185">Reference proteome</keyword>
<dbReference type="GO" id="GO:0008360">
    <property type="term" value="P:regulation of cell shape"/>
    <property type="evidence" value="ECO:0007669"/>
    <property type="project" value="UniProtKB-KW"/>
</dbReference>
<dbReference type="HAMAP" id="MF_00639">
    <property type="entry name" value="MurD"/>
    <property type="match status" value="1"/>
</dbReference>
<evidence type="ECO:0000256" key="7">
    <source>
        <dbReference type="ARBA" id="ARBA00022490"/>
    </source>
</evidence>
<dbReference type="GO" id="GO:0009252">
    <property type="term" value="P:peptidoglycan biosynthetic process"/>
    <property type="evidence" value="ECO:0007669"/>
    <property type="project" value="UniProtKB-UniRule"/>
</dbReference>
<dbReference type="GO" id="GO:0008764">
    <property type="term" value="F:UDP-N-acetylmuramoylalanine-D-glutamate ligase activity"/>
    <property type="evidence" value="ECO:0007669"/>
    <property type="project" value="UniProtKB-UniRule"/>
</dbReference>
<feature type="domain" description="Mur ligase C-terminal" evidence="19">
    <location>
        <begin position="317"/>
        <end position="436"/>
    </location>
</feature>
<evidence type="ECO:0000256" key="14">
    <source>
        <dbReference type="ARBA" id="ARBA00030398"/>
    </source>
</evidence>
<evidence type="ECO:0000256" key="15">
    <source>
        <dbReference type="ARBA" id="ARBA00032324"/>
    </source>
</evidence>
<evidence type="ECO:0000256" key="13">
    <source>
        <dbReference type="ARBA" id="ARBA00023316"/>
    </source>
</evidence>
<dbReference type="PATRIC" id="fig|1121338.3.peg.1762"/>
<keyword evidence="17 18" id="KW-0131">Cell cycle</keyword>
<dbReference type="STRING" id="1121338.CLTEP_17220"/>
<comment type="similarity">
    <text evidence="4 17">Belongs to the MurCDEF family.</text>
</comment>
<dbReference type="InterPro" id="IPR013221">
    <property type="entry name" value="Mur_ligase_cen"/>
</dbReference>
<comment type="caution">
    <text evidence="21">The sequence shown here is derived from an EMBL/GenBank/DDBJ whole genome shotgun (WGS) entry which is preliminary data.</text>
</comment>
<dbReference type="NCBIfam" id="TIGR01087">
    <property type="entry name" value="murD"/>
    <property type="match status" value="1"/>
</dbReference>
<feature type="domain" description="Mur ligase central" evidence="20">
    <location>
        <begin position="123"/>
        <end position="296"/>
    </location>
</feature>
<comment type="subcellular location">
    <subcellularLocation>
        <location evidence="2 17 18">Cytoplasm</location>
    </subcellularLocation>
</comment>
<evidence type="ECO:0000256" key="11">
    <source>
        <dbReference type="ARBA" id="ARBA00022960"/>
    </source>
</evidence>
<keyword evidence="12 17" id="KW-0573">Peptidoglycan synthesis</keyword>
<evidence type="ECO:0000256" key="2">
    <source>
        <dbReference type="ARBA" id="ARBA00004496"/>
    </source>
</evidence>
<evidence type="ECO:0000256" key="16">
    <source>
        <dbReference type="ARBA" id="ARBA00047632"/>
    </source>
</evidence>
<dbReference type="GO" id="GO:0005737">
    <property type="term" value="C:cytoplasm"/>
    <property type="evidence" value="ECO:0007669"/>
    <property type="project" value="UniProtKB-SubCell"/>
</dbReference>
<evidence type="ECO:0000256" key="6">
    <source>
        <dbReference type="ARBA" id="ARBA00015655"/>
    </source>
</evidence>